<organism evidence="1 2">
    <name type="scientific">Romanomermis culicivorax</name>
    <name type="common">Nematode worm</name>
    <dbReference type="NCBI Taxonomy" id="13658"/>
    <lineage>
        <taxon>Eukaryota</taxon>
        <taxon>Metazoa</taxon>
        <taxon>Ecdysozoa</taxon>
        <taxon>Nematoda</taxon>
        <taxon>Enoplea</taxon>
        <taxon>Dorylaimia</taxon>
        <taxon>Mermithida</taxon>
        <taxon>Mermithoidea</taxon>
        <taxon>Mermithidae</taxon>
        <taxon>Romanomermis</taxon>
    </lineage>
</organism>
<dbReference type="AlphaFoldDB" id="A0A915K952"/>
<evidence type="ECO:0000313" key="1">
    <source>
        <dbReference type="Proteomes" id="UP000887565"/>
    </source>
</evidence>
<keyword evidence="1" id="KW-1185">Reference proteome</keyword>
<sequence length="74" mass="8417">MTTSEMSVSQWLDGAFQGKQTIHLKLSLSGCFYYGSSFENQPFVQVGLHTKGVQWLSLTTRIRPHLIVRVLFTL</sequence>
<evidence type="ECO:0000313" key="2">
    <source>
        <dbReference type="WBParaSite" id="nRc.2.0.1.t34417-RA"/>
    </source>
</evidence>
<proteinExistence type="predicted"/>
<dbReference type="Proteomes" id="UP000887565">
    <property type="component" value="Unplaced"/>
</dbReference>
<accession>A0A915K952</accession>
<protein>
    <submittedName>
        <fullName evidence="2">Uncharacterized protein</fullName>
    </submittedName>
</protein>
<name>A0A915K952_ROMCU</name>
<reference evidence="2" key="1">
    <citation type="submission" date="2022-11" db="UniProtKB">
        <authorList>
            <consortium name="WormBaseParasite"/>
        </authorList>
    </citation>
    <scope>IDENTIFICATION</scope>
</reference>
<dbReference type="WBParaSite" id="nRc.2.0.1.t34417-RA">
    <property type="protein sequence ID" value="nRc.2.0.1.t34417-RA"/>
    <property type="gene ID" value="nRc.2.0.1.g34417"/>
</dbReference>